<evidence type="ECO:0000313" key="3">
    <source>
        <dbReference type="Proteomes" id="UP001279642"/>
    </source>
</evidence>
<evidence type="ECO:0000259" key="1">
    <source>
        <dbReference type="SMART" id="SM00382"/>
    </source>
</evidence>
<dbReference type="InterPro" id="IPR052026">
    <property type="entry name" value="ExeA_AAA_ATPase_DNA-bind"/>
</dbReference>
<dbReference type="PANTHER" id="PTHR35894:SF1">
    <property type="entry name" value="PHOSPHORIBULOKINASE _ URIDINE KINASE FAMILY"/>
    <property type="match status" value="1"/>
</dbReference>
<sequence length="416" mass="46522">MYEEHFGLTEKPFTLLPDPSFLYLSRKHAMALSMLEYSLAGQAGFTAITGDIGSGKTTLVRSFMHRAGDSVHIGLISNTHRSFDDILSWVLAAFDIQAVNGSRPDQYQALVEFLINEYALGRRSLLIFDEAQNLSVDALEELRLLSNVNTDKDFLLQMVLVGQPELLDKLKRPDLQQFAQRISVSFHLTPLAYSETRDYIAHRLRVAGRTHPLFDDLSIGLIQHFSGGIPRIINTLCDMSLLYAFADGLNQVGTDVVFKVLGDRCGGISGFSSADVEDQEAILARIRQEYRIREQRVDRDAGYRPREAPAGHHHEVIHRVVAPQTQEVWPDMPPAEGTQPEVVRLIPAADIVQPLDDAPDPYGFQSITDLQAVRAAKQRSAQLDIPDEFGPLGSFPAMEDDGPRGSTWWKRLIFGR</sequence>
<feature type="domain" description="AAA+ ATPase" evidence="1">
    <location>
        <begin position="42"/>
        <end position="183"/>
    </location>
</feature>
<dbReference type="InterPro" id="IPR003593">
    <property type="entry name" value="AAA+_ATPase"/>
</dbReference>
<dbReference type="RefSeq" id="WP_320507834.1">
    <property type="nucleotide sequence ID" value="NZ_JAXCLW010000002.1"/>
</dbReference>
<organism evidence="2 3">
    <name type="scientific">Dongia soli</name>
    <dbReference type="NCBI Taxonomy" id="600628"/>
    <lineage>
        <taxon>Bacteria</taxon>
        <taxon>Pseudomonadati</taxon>
        <taxon>Pseudomonadota</taxon>
        <taxon>Alphaproteobacteria</taxon>
        <taxon>Rhodospirillales</taxon>
        <taxon>Dongiaceae</taxon>
        <taxon>Dongia</taxon>
    </lineage>
</organism>
<reference evidence="2 3" key="1">
    <citation type="journal article" date="2016" name="Antonie Van Leeuwenhoek">
        <title>Dongia soli sp. nov., isolated from soil from Dokdo, Korea.</title>
        <authorList>
            <person name="Kim D.U."/>
            <person name="Lee H."/>
            <person name="Kim H."/>
            <person name="Kim S.G."/>
            <person name="Ka J.O."/>
        </authorList>
    </citation>
    <scope>NUCLEOTIDE SEQUENCE [LARGE SCALE GENOMIC DNA]</scope>
    <source>
        <strain evidence="2 3">D78</strain>
    </source>
</reference>
<dbReference type="Proteomes" id="UP001279642">
    <property type="component" value="Unassembled WGS sequence"/>
</dbReference>
<dbReference type="EMBL" id="JAXCLW010000002">
    <property type="protein sequence ID" value="MDY0882772.1"/>
    <property type="molecule type" value="Genomic_DNA"/>
</dbReference>
<gene>
    <name evidence="2" type="ORF">SMD27_07950</name>
</gene>
<proteinExistence type="predicted"/>
<protein>
    <submittedName>
        <fullName evidence="2">AAA family ATPase</fullName>
    </submittedName>
</protein>
<dbReference type="InterPro" id="IPR049945">
    <property type="entry name" value="AAA_22"/>
</dbReference>
<name>A0ABU5EA41_9PROT</name>
<dbReference type="InterPro" id="IPR027417">
    <property type="entry name" value="P-loop_NTPase"/>
</dbReference>
<keyword evidence="3" id="KW-1185">Reference proteome</keyword>
<dbReference type="Gene3D" id="3.40.50.300">
    <property type="entry name" value="P-loop containing nucleotide triphosphate hydrolases"/>
    <property type="match status" value="1"/>
</dbReference>
<dbReference type="PANTHER" id="PTHR35894">
    <property type="entry name" value="GENERAL SECRETION PATHWAY PROTEIN A-RELATED"/>
    <property type="match status" value="1"/>
</dbReference>
<accession>A0ABU5EA41</accession>
<dbReference type="SMART" id="SM00382">
    <property type="entry name" value="AAA"/>
    <property type="match status" value="1"/>
</dbReference>
<dbReference type="Pfam" id="PF13401">
    <property type="entry name" value="AAA_22"/>
    <property type="match status" value="1"/>
</dbReference>
<dbReference type="SUPFAM" id="SSF52540">
    <property type="entry name" value="P-loop containing nucleoside triphosphate hydrolases"/>
    <property type="match status" value="1"/>
</dbReference>
<evidence type="ECO:0000313" key="2">
    <source>
        <dbReference type="EMBL" id="MDY0882772.1"/>
    </source>
</evidence>
<comment type="caution">
    <text evidence="2">The sequence shown here is derived from an EMBL/GenBank/DDBJ whole genome shotgun (WGS) entry which is preliminary data.</text>
</comment>